<evidence type="ECO:0000256" key="5">
    <source>
        <dbReference type="ARBA" id="ARBA00022833"/>
    </source>
</evidence>
<protein>
    <submittedName>
        <fullName evidence="12">Transposase</fullName>
    </submittedName>
</protein>
<reference evidence="12 13" key="2">
    <citation type="journal article" date="2016" name="Genome Announc.">
        <title>Permanent Draft Genome Sequences for Two Variants of Frankia sp. Strain CpI1, the First Frankia Strain Isolated from Root Nodules of Comptonia peregrina.</title>
        <authorList>
            <person name="Oshone R."/>
            <person name="Hurst S.G.IV."/>
            <person name="Abebe-Akele F."/>
            <person name="Simpson S."/>
            <person name="Morris K."/>
            <person name="Thomas W.K."/>
            <person name="Tisa L.S."/>
        </authorList>
    </citation>
    <scope>NUCLEOTIDE SEQUENCE [LARGE SCALE GENOMIC DNA]</scope>
    <source>
        <strain evidence="13">CpI1-S</strain>
    </source>
</reference>
<dbReference type="NCBIfam" id="NF038280">
    <property type="entry name" value="IS607_TnpB"/>
    <property type="match status" value="1"/>
</dbReference>
<dbReference type="InterPro" id="IPR010095">
    <property type="entry name" value="Cas12f1-like_TNB"/>
</dbReference>
<dbReference type="PANTHER" id="PTHR30405:SF11">
    <property type="entry name" value="RNA-GUIDED DNA ENDONUCLEASE RV2885C-RELATED"/>
    <property type="match status" value="1"/>
</dbReference>
<evidence type="ECO:0000256" key="7">
    <source>
        <dbReference type="ARBA" id="ARBA00023172"/>
    </source>
</evidence>
<dbReference type="Pfam" id="PF01385">
    <property type="entry name" value="OrfB_IS605"/>
    <property type="match status" value="1"/>
</dbReference>
<keyword evidence="4" id="KW-0479">Metal-binding</keyword>
<evidence type="ECO:0000259" key="10">
    <source>
        <dbReference type="Pfam" id="PF07282"/>
    </source>
</evidence>
<keyword evidence="5" id="KW-0862">Zinc</keyword>
<dbReference type="Pfam" id="PF12323">
    <property type="entry name" value="HTH_OrfB_IS605"/>
    <property type="match status" value="1"/>
</dbReference>
<dbReference type="Pfam" id="PF07282">
    <property type="entry name" value="Cas12f1-like_TNB"/>
    <property type="match status" value="1"/>
</dbReference>
<evidence type="ECO:0000256" key="3">
    <source>
        <dbReference type="ARBA" id="ARBA00022578"/>
    </source>
</evidence>
<comment type="similarity">
    <text evidence="2">In the N-terminal section; belongs to the transposase 2 family.</text>
</comment>
<dbReference type="GO" id="GO:0003677">
    <property type="term" value="F:DNA binding"/>
    <property type="evidence" value="ECO:0007669"/>
    <property type="project" value="UniProtKB-KW"/>
</dbReference>
<feature type="domain" description="Cas12f1-like TNB" evidence="10">
    <location>
        <begin position="354"/>
        <end position="408"/>
    </location>
</feature>
<dbReference type="InterPro" id="IPR053470">
    <property type="entry name" value="RNA-guided_DNA_endonuclease"/>
</dbReference>
<comment type="caution">
    <text evidence="12">The sequence shown here is derived from an EMBL/GenBank/DDBJ whole genome shotgun (WGS) entry which is preliminary data.</text>
</comment>
<sequence>MSRVLQAYRFALDPNNVQAANLNRHAGARRYAFNWGLAFVKAALGQREAEKSYGLSGDDLTPVPWTLPALRLRWNQIKNGIAPWWAGCSKEAFSAGLADLANALKNFTDSKKGKCKGGKVGFPRFKKRGKARDSFRYTTGSYGPCGELHVKLPRIGPVKVHEPMGALTSRLVDGRARLGGATVSRTAGRWFVSFTVETEREIPDTPSARQVRGGVVGIDLGVKHLAVLSTGEKVPNPKHAARAEKELRRTSRAYARSQPGSNGRAKLAAELAKQHAHTANQRRDGLHKLTTELARTHRTVVIEDLNVTGMVRNRHLAKAVFDVGMGELRRQLEYKCGRTVRNPKTGTDVYVPGWHGAHLHVADRWYPSSKTCSGCGWRNPSLTLSDRTFTCKRCGLVIDRDENAAINLRRLVDREYIGDVKTARGADRKTSALAVPARRQVAAKREPGTARADQTGGASPRGEAA</sequence>
<gene>
    <name evidence="12" type="ORF">FF36_00864</name>
</gene>
<dbReference type="InterPro" id="IPR001959">
    <property type="entry name" value="Transposase"/>
</dbReference>
<dbReference type="InterPro" id="IPR051399">
    <property type="entry name" value="RNA-guided_DNA_endo/Transpos"/>
</dbReference>
<organism evidence="12 13">
    <name type="scientific">Frankia torreyi</name>
    <dbReference type="NCBI Taxonomy" id="1856"/>
    <lineage>
        <taxon>Bacteria</taxon>
        <taxon>Bacillati</taxon>
        <taxon>Actinomycetota</taxon>
        <taxon>Actinomycetes</taxon>
        <taxon>Frankiales</taxon>
        <taxon>Frankiaceae</taxon>
        <taxon>Frankia</taxon>
    </lineage>
</organism>
<evidence type="ECO:0000313" key="13">
    <source>
        <dbReference type="Proteomes" id="UP000032545"/>
    </source>
</evidence>
<feature type="region of interest" description="Disordered" evidence="8">
    <location>
        <begin position="427"/>
        <end position="465"/>
    </location>
</feature>
<dbReference type="InterPro" id="IPR021027">
    <property type="entry name" value="Transposase_put_HTH"/>
</dbReference>
<dbReference type="NCBIfam" id="NF040570">
    <property type="entry name" value="guided_TnpB"/>
    <property type="match status" value="1"/>
</dbReference>
<dbReference type="PATRIC" id="fig|1502723.3.peg.3438"/>
<keyword evidence="13" id="KW-1185">Reference proteome</keyword>
<dbReference type="Proteomes" id="UP000032545">
    <property type="component" value="Unassembled WGS sequence"/>
</dbReference>
<proteinExistence type="inferred from homology"/>
<evidence type="ECO:0000256" key="4">
    <source>
        <dbReference type="ARBA" id="ARBA00022723"/>
    </source>
</evidence>
<dbReference type="OrthoDB" id="6230307at2"/>
<comment type="similarity">
    <text evidence="1">In the C-terminal section; belongs to the transposase 35 family.</text>
</comment>
<accession>A0A0D8BN54</accession>
<dbReference type="GO" id="GO:0032196">
    <property type="term" value="P:transposition"/>
    <property type="evidence" value="ECO:0007669"/>
    <property type="project" value="UniProtKB-KW"/>
</dbReference>
<dbReference type="PANTHER" id="PTHR30405">
    <property type="entry name" value="TRANSPOSASE"/>
    <property type="match status" value="1"/>
</dbReference>
<dbReference type="RefSeq" id="WP_044883628.1">
    <property type="nucleotide sequence ID" value="NZ_JYFN01000004.1"/>
</dbReference>
<evidence type="ECO:0000259" key="11">
    <source>
        <dbReference type="Pfam" id="PF12323"/>
    </source>
</evidence>
<evidence type="ECO:0000259" key="9">
    <source>
        <dbReference type="Pfam" id="PF01385"/>
    </source>
</evidence>
<keyword evidence="3" id="KW-0815">Transposition</keyword>
<dbReference type="GO" id="GO:0006310">
    <property type="term" value="P:DNA recombination"/>
    <property type="evidence" value="ECO:0007669"/>
    <property type="project" value="UniProtKB-KW"/>
</dbReference>
<dbReference type="AlphaFoldDB" id="A0A0D8BN54"/>
<keyword evidence="7" id="KW-0233">DNA recombination</keyword>
<evidence type="ECO:0000256" key="1">
    <source>
        <dbReference type="ARBA" id="ARBA00008761"/>
    </source>
</evidence>
<evidence type="ECO:0000313" key="12">
    <source>
        <dbReference type="EMBL" id="KJE24857.1"/>
    </source>
</evidence>
<dbReference type="EMBL" id="JYFN01000004">
    <property type="protein sequence ID" value="KJE24857.1"/>
    <property type="molecule type" value="Genomic_DNA"/>
</dbReference>
<evidence type="ECO:0000256" key="8">
    <source>
        <dbReference type="SAM" id="MobiDB-lite"/>
    </source>
</evidence>
<feature type="domain" description="Transposase putative helix-turn-helix" evidence="11">
    <location>
        <begin position="1"/>
        <end position="46"/>
    </location>
</feature>
<reference evidence="13" key="1">
    <citation type="submission" date="2015-02" db="EMBL/GenBank/DDBJ databases">
        <title>Draft Genome of Frankia sp. CpI1-S.</title>
        <authorList>
            <person name="Oshone R.T."/>
            <person name="Ngom M."/>
            <person name="Ghodhbane-Gtari F."/>
            <person name="Gtari M."/>
            <person name="Morris K."/>
            <person name="Thomas K."/>
            <person name="Sen A."/>
            <person name="Tisa L.S."/>
        </authorList>
    </citation>
    <scope>NUCLEOTIDE SEQUENCE [LARGE SCALE GENOMIC DNA]</scope>
    <source>
        <strain evidence="13">CpI1-S</strain>
    </source>
</reference>
<dbReference type="GO" id="GO:0046872">
    <property type="term" value="F:metal ion binding"/>
    <property type="evidence" value="ECO:0007669"/>
    <property type="project" value="UniProtKB-KW"/>
</dbReference>
<feature type="domain" description="Probable transposase IS891/IS1136/IS1341" evidence="9">
    <location>
        <begin position="196"/>
        <end position="313"/>
    </location>
</feature>
<evidence type="ECO:0000256" key="2">
    <source>
        <dbReference type="ARBA" id="ARBA00011044"/>
    </source>
</evidence>
<evidence type="ECO:0000256" key="6">
    <source>
        <dbReference type="ARBA" id="ARBA00023125"/>
    </source>
</evidence>
<keyword evidence="6" id="KW-0238">DNA-binding</keyword>
<name>A0A0D8BN54_9ACTN</name>